<comment type="caution">
    <text evidence="6">The sequence shown here is derived from an EMBL/GenBank/DDBJ whole genome shotgun (WGS) entry which is preliminary data.</text>
</comment>
<dbReference type="Proteomes" id="UP000838160">
    <property type="component" value="Unassembled WGS sequence"/>
</dbReference>
<dbReference type="RefSeq" id="WP_237484566.1">
    <property type="nucleotide sequence ID" value="NZ_CAKLCM010000002.1"/>
</dbReference>
<proteinExistence type="inferred from homology"/>
<reference evidence="6" key="1">
    <citation type="submission" date="2021-12" db="EMBL/GenBank/DDBJ databases">
        <authorList>
            <person name="Rodrigo-Torres L."/>
            <person name="Arahal R. D."/>
            <person name="Lucena T."/>
        </authorList>
    </citation>
    <scope>NUCLEOTIDE SEQUENCE</scope>
    <source>
        <strain evidence="6">CECT 8226</strain>
    </source>
</reference>
<dbReference type="InterPro" id="IPR036390">
    <property type="entry name" value="WH_DNA-bd_sf"/>
</dbReference>
<keyword evidence="2" id="KW-0805">Transcription regulation</keyword>
<evidence type="ECO:0000256" key="4">
    <source>
        <dbReference type="ARBA" id="ARBA00023163"/>
    </source>
</evidence>
<accession>A0ABN8DFR0</accession>
<evidence type="ECO:0000313" key="6">
    <source>
        <dbReference type="EMBL" id="CAH0526154.1"/>
    </source>
</evidence>
<dbReference type="Gene3D" id="1.10.10.10">
    <property type="entry name" value="Winged helix-like DNA-binding domain superfamily/Winged helix DNA-binding domain"/>
    <property type="match status" value="1"/>
</dbReference>
<evidence type="ECO:0000256" key="1">
    <source>
        <dbReference type="ARBA" id="ARBA00009437"/>
    </source>
</evidence>
<dbReference type="InterPro" id="IPR036388">
    <property type="entry name" value="WH-like_DNA-bd_sf"/>
</dbReference>
<evidence type="ECO:0000256" key="3">
    <source>
        <dbReference type="ARBA" id="ARBA00023125"/>
    </source>
</evidence>
<dbReference type="InterPro" id="IPR050389">
    <property type="entry name" value="LysR-type_TF"/>
</dbReference>
<dbReference type="EMBL" id="CAKLCM010000002">
    <property type="protein sequence ID" value="CAH0526154.1"/>
    <property type="molecule type" value="Genomic_DNA"/>
</dbReference>
<dbReference type="PROSITE" id="PS50931">
    <property type="entry name" value="HTH_LYSR"/>
    <property type="match status" value="1"/>
</dbReference>
<evidence type="ECO:0000256" key="2">
    <source>
        <dbReference type="ARBA" id="ARBA00023015"/>
    </source>
</evidence>
<dbReference type="PANTHER" id="PTHR30118:SF6">
    <property type="entry name" value="HTH-TYPE TRANSCRIPTIONAL REGULATOR LEUO"/>
    <property type="match status" value="1"/>
</dbReference>
<protein>
    <submittedName>
        <fullName evidence="6">HTH-type transcriptional regulator LeuO</fullName>
    </submittedName>
</protein>
<sequence length="311" mass="35990">MNNDIPNFNLLAIFAAVMEQGSFSQAAEHLNTNQSTISTALARLKKQVGQELFVRKGRGVVPTSYSESLYAQIQQPITQLNDIFQGLGDFDPEHSQRQFVITAPEHLQWVLLDQFAKRKNQGIALEVYDQPDNDAQLYEELLTQKYDLMIDIIPPEHPGIVSQPLYQGEFVVVCSRQHPRIQGELTEQQYMAENHALLARKRNHLRSLNLYTKLDLSKRKAVYHGRSLFNNMMLCSQSDCLTAVPTSMALQFQERLQLQIFYPPFEAKPITNYLIWLKKFDHDPAHKWLRNELITLSGKIDHFIQTQWKHN</sequence>
<dbReference type="SUPFAM" id="SSF46785">
    <property type="entry name" value="Winged helix' DNA-binding domain"/>
    <property type="match status" value="1"/>
</dbReference>
<evidence type="ECO:0000313" key="7">
    <source>
        <dbReference type="Proteomes" id="UP000838160"/>
    </source>
</evidence>
<evidence type="ECO:0000259" key="5">
    <source>
        <dbReference type="PROSITE" id="PS50931"/>
    </source>
</evidence>
<organism evidence="6 7">
    <name type="scientific">Vibrio hippocampi</name>
    <dbReference type="NCBI Taxonomy" id="654686"/>
    <lineage>
        <taxon>Bacteria</taxon>
        <taxon>Pseudomonadati</taxon>
        <taxon>Pseudomonadota</taxon>
        <taxon>Gammaproteobacteria</taxon>
        <taxon>Vibrionales</taxon>
        <taxon>Vibrionaceae</taxon>
        <taxon>Vibrio</taxon>
    </lineage>
</organism>
<dbReference type="InterPro" id="IPR000847">
    <property type="entry name" value="LysR_HTH_N"/>
</dbReference>
<dbReference type="PANTHER" id="PTHR30118">
    <property type="entry name" value="HTH-TYPE TRANSCRIPTIONAL REGULATOR LEUO-RELATED"/>
    <property type="match status" value="1"/>
</dbReference>
<keyword evidence="3" id="KW-0238">DNA-binding</keyword>
<gene>
    <name evidence="6" type="primary">leuO_1</name>
    <name evidence="6" type="ORF">VHP8226_01628</name>
</gene>
<keyword evidence="4" id="KW-0804">Transcription</keyword>
<dbReference type="Pfam" id="PF00126">
    <property type="entry name" value="HTH_1"/>
    <property type="match status" value="1"/>
</dbReference>
<comment type="similarity">
    <text evidence="1">Belongs to the LysR transcriptional regulatory family.</text>
</comment>
<name>A0ABN8DFR0_9VIBR</name>
<dbReference type="Pfam" id="PF03466">
    <property type="entry name" value="LysR_substrate"/>
    <property type="match status" value="1"/>
</dbReference>
<feature type="domain" description="HTH lysR-type" evidence="5">
    <location>
        <begin position="6"/>
        <end position="63"/>
    </location>
</feature>
<dbReference type="SUPFAM" id="SSF53850">
    <property type="entry name" value="Periplasmic binding protein-like II"/>
    <property type="match status" value="1"/>
</dbReference>
<dbReference type="PRINTS" id="PR00039">
    <property type="entry name" value="HTHLYSR"/>
</dbReference>
<dbReference type="Gene3D" id="3.40.190.10">
    <property type="entry name" value="Periplasmic binding protein-like II"/>
    <property type="match status" value="2"/>
</dbReference>
<keyword evidence="7" id="KW-1185">Reference proteome</keyword>
<dbReference type="InterPro" id="IPR005119">
    <property type="entry name" value="LysR_subst-bd"/>
</dbReference>